<evidence type="ECO:0000256" key="4">
    <source>
        <dbReference type="SAM" id="MobiDB-lite"/>
    </source>
</evidence>
<dbReference type="EMBL" id="BK062768">
    <property type="protein sequence ID" value="DAZ90976.1"/>
    <property type="molecule type" value="Genomic_RNA"/>
</dbReference>
<protein>
    <submittedName>
        <fullName evidence="5">Coat protein</fullName>
    </submittedName>
</protein>
<dbReference type="Pfam" id="PF00894">
    <property type="entry name" value="Luteo_coat"/>
    <property type="match status" value="1"/>
</dbReference>
<organism evidence="5">
    <name type="scientific">Luteoviridae sp</name>
    <dbReference type="NCBI Taxonomy" id="1955165"/>
    <lineage>
        <taxon>Viruses</taxon>
        <taxon>Riboviria</taxon>
        <taxon>Orthornavirae</taxon>
        <taxon>Kitrinoviricota</taxon>
        <taxon>Tolucaviricetes</taxon>
        <taxon>Tolivirales</taxon>
    </lineage>
</organism>
<feature type="region of interest" description="Disordered" evidence="4">
    <location>
        <begin position="1"/>
        <end position="42"/>
    </location>
</feature>
<reference evidence="5" key="1">
    <citation type="journal article" date="2021" name="Proc. Natl. Acad. Sci. U.S.A.">
        <title>A Catalog of Tens of Thousands of Viruses from Human Metagenomes Reveals Hidden Associations with Chronic Diseases.</title>
        <authorList>
            <person name="Tisza M.J."/>
            <person name="Buck C.B."/>
        </authorList>
    </citation>
    <scope>NUCLEOTIDE SEQUENCE</scope>
    <source>
        <strain evidence="5">Ctozt2</strain>
    </source>
</reference>
<dbReference type="InterPro" id="IPR001517">
    <property type="entry name" value="Luteo_coat"/>
</dbReference>
<name>A0A9N6YJ55_9LUTE</name>
<comment type="subcellular location">
    <subcellularLocation>
        <location evidence="1">Virion</location>
    </subcellularLocation>
</comment>
<keyword evidence="3" id="KW-0946">Virion</keyword>
<dbReference type="PRINTS" id="PR00915">
    <property type="entry name" value="LUTEOGP1COAT"/>
</dbReference>
<dbReference type="GO" id="GO:0005198">
    <property type="term" value="F:structural molecule activity"/>
    <property type="evidence" value="ECO:0007669"/>
    <property type="project" value="InterPro"/>
</dbReference>
<accession>A0A9N6YJ55</accession>
<evidence type="ECO:0000256" key="2">
    <source>
        <dbReference type="ARBA" id="ARBA00022561"/>
    </source>
</evidence>
<evidence type="ECO:0000313" key="5">
    <source>
        <dbReference type="EMBL" id="DAZ90976.1"/>
    </source>
</evidence>
<proteinExistence type="predicted"/>
<evidence type="ECO:0000256" key="3">
    <source>
        <dbReference type="ARBA" id="ARBA00022844"/>
    </source>
</evidence>
<sequence>MNKTNNKSSKGKSGKPNSPQTKRTQVVKAAAQSVSSRPPPLRLGYSVQQTKYEDFTITVDSLKANSSGVLKFGPSGRNLSKGMSGVLDSYHQYKIVECLLGYKTFSSDTTAGAFSLEVDTGCSMTQVKSNTLTFGVKQNFITSFKASFINGQAWLATSKDQFYLLYKGNGGDDVAGQFTIKIRIMNQGPA</sequence>
<keyword evidence="2 5" id="KW-0167">Capsid protein</keyword>
<dbReference type="GO" id="GO:0019028">
    <property type="term" value="C:viral capsid"/>
    <property type="evidence" value="ECO:0007669"/>
    <property type="project" value="UniProtKB-KW"/>
</dbReference>
<evidence type="ECO:0000256" key="1">
    <source>
        <dbReference type="ARBA" id="ARBA00004328"/>
    </source>
</evidence>